<evidence type="ECO:0000313" key="1">
    <source>
        <dbReference type="EMBL" id="KAJ8635392.1"/>
    </source>
</evidence>
<organism evidence="1 2">
    <name type="scientific">Persea americana</name>
    <name type="common">Avocado</name>
    <dbReference type="NCBI Taxonomy" id="3435"/>
    <lineage>
        <taxon>Eukaryota</taxon>
        <taxon>Viridiplantae</taxon>
        <taxon>Streptophyta</taxon>
        <taxon>Embryophyta</taxon>
        <taxon>Tracheophyta</taxon>
        <taxon>Spermatophyta</taxon>
        <taxon>Magnoliopsida</taxon>
        <taxon>Magnoliidae</taxon>
        <taxon>Laurales</taxon>
        <taxon>Lauraceae</taxon>
        <taxon>Persea</taxon>
    </lineage>
</organism>
<accession>A0ACC2LPT2</accession>
<reference evidence="1 2" key="1">
    <citation type="journal article" date="2022" name="Hortic Res">
        <title>A haplotype resolved chromosomal level avocado genome allows analysis of novel avocado genes.</title>
        <authorList>
            <person name="Nath O."/>
            <person name="Fletcher S.J."/>
            <person name="Hayward A."/>
            <person name="Shaw L.M."/>
            <person name="Masouleh A.K."/>
            <person name="Furtado A."/>
            <person name="Henry R.J."/>
            <person name="Mitter N."/>
        </authorList>
    </citation>
    <scope>NUCLEOTIDE SEQUENCE [LARGE SCALE GENOMIC DNA]</scope>
    <source>
        <strain evidence="2">cv. Hass</strain>
    </source>
</reference>
<dbReference type="EMBL" id="CM056811">
    <property type="protein sequence ID" value="KAJ8635392.1"/>
    <property type="molecule type" value="Genomic_DNA"/>
</dbReference>
<gene>
    <name evidence="1" type="ORF">MRB53_009659</name>
</gene>
<dbReference type="Proteomes" id="UP001234297">
    <property type="component" value="Chromosome 3"/>
</dbReference>
<proteinExistence type="predicted"/>
<protein>
    <submittedName>
        <fullName evidence="1">Uncharacterized protein</fullName>
    </submittedName>
</protein>
<keyword evidence="2" id="KW-1185">Reference proteome</keyword>
<sequence length="366" mass="40827">MIEITGTMVRMLWMTGTRVRTSLEIAILGFVQFRFSFFLSSLLLSFPSPLCFGQEKEVVVVASFASRMNGGPSGFHNAPVTKAFVVTSAIFTIFVGIQRRSSSALGLSYQDIFVKLHLWRLILSAFAFSSTPEMMFGLYLLYYFRVFERQIGSNKYSVFILFSIIVPSLFVVLALALLKADPTLSLLASGPYGLIFSSFVPFYFDIPISTRFRIFGFRFSDKSFIYLAGLQLLFSSWKRSLLPGICGVLSGLLYRLNVFGVRRIKFPEFMASFFSRLSWPAFRGLPSSASSGNMIGNLPSYPGHQLEVPGNYPSSMPLGSMAEPPEESISMLLSMGFDRNMARQALFQAGNDANLATNILLETQSR</sequence>
<comment type="caution">
    <text evidence="1">The sequence shown here is derived from an EMBL/GenBank/DDBJ whole genome shotgun (WGS) entry which is preliminary data.</text>
</comment>
<evidence type="ECO:0000313" key="2">
    <source>
        <dbReference type="Proteomes" id="UP001234297"/>
    </source>
</evidence>
<name>A0ACC2LPT2_PERAE</name>